<dbReference type="PANTHER" id="PTHR31282">
    <property type="entry name" value="WRKY TRANSCRIPTION FACTOR 21-RELATED"/>
    <property type="match status" value="1"/>
</dbReference>
<dbReference type="PROSITE" id="PS50811">
    <property type="entry name" value="WRKY"/>
    <property type="match status" value="1"/>
</dbReference>
<keyword evidence="8" id="KW-1185">Reference proteome</keyword>
<dbReference type="Gene3D" id="2.20.25.80">
    <property type="entry name" value="WRKY domain"/>
    <property type="match status" value="1"/>
</dbReference>
<dbReference type="KEGG" id="rarg:115748113"/>
<evidence type="ECO:0000259" key="7">
    <source>
        <dbReference type="PROSITE" id="PS50811"/>
    </source>
</evidence>
<dbReference type="GO" id="GO:0000976">
    <property type="term" value="F:transcription cis-regulatory region binding"/>
    <property type="evidence" value="ECO:0007669"/>
    <property type="project" value="TreeGrafter"/>
</dbReference>
<dbReference type="InterPro" id="IPR003657">
    <property type="entry name" value="WRKY_dom"/>
</dbReference>
<sequence>MDDTINLIRRGCRLARELEINLPNMANQPSLLAISCEEIIQAFGVIRERLGRNPLDAGSGGYREMQEPRHSEVQAGSGSNNIEEWLRLPGYAQAVSILQQSQHWAGTSGSRMGNIERREVRPEVEGAAATVVGHFVGTGGGGEEMQAMDVSLGRRRSATSSSERTRRRNSDAEKWTIRVPAPRMGNTELPPEDGYTWRKYGQKEILGSKFPRGYYRCTHQKLYHCSAKKQVQRLDSDPFTFEVTYRGDHTCHMSSTTPSILPPPPPPPASLEAAHVATTQPISASAPVPPSRWLPLDFGMGSAGGSRNMAIGGSGSGSGSGSEAGPSTGGSRRGKEVEYPLVADLADVMFNSGSSSTNSMDFIFPASKEDKKDEDNGKD</sequence>
<feature type="compositionally biased region" description="Basic and acidic residues" evidence="6">
    <location>
        <begin position="367"/>
        <end position="379"/>
    </location>
</feature>
<dbReference type="AlphaFoldDB" id="A0A8B8Q1X8"/>
<gene>
    <name evidence="9" type="primary">LOC115748113</name>
</gene>
<evidence type="ECO:0000256" key="6">
    <source>
        <dbReference type="SAM" id="MobiDB-lite"/>
    </source>
</evidence>
<keyword evidence="4" id="KW-0804">Transcription</keyword>
<feature type="domain" description="WRKY" evidence="7">
    <location>
        <begin position="192"/>
        <end position="254"/>
    </location>
</feature>
<dbReference type="InterPro" id="IPR036576">
    <property type="entry name" value="WRKY_dom_sf"/>
</dbReference>
<keyword evidence="3" id="KW-0238">DNA-binding</keyword>
<accession>A0A8B8Q1X8</accession>
<dbReference type="GeneID" id="115748113"/>
<evidence type="ECO:0000256" key="1">
    <source>
        <dbReference type="ARBA" id="ARBA00004123"/>
    </source>
</evidence>
<reference evidence="9" key="1">
    <citation type="submission" date="2025-08" db="UniProtKB">
        <authorList>
            <consortium name="RefSeq"/>
        </authorList>
    </citation>
    <scope>IDENTIFICATION</scope>
    <source>
        <tissue evidence="9">Leaf</tissue>
    </source>
</reference>
<organism evidence="8 9">
    <name type="scientific">Rhodamnia argentea</name>
    <dbReference type="NCBI Taxonomy" id="178133"/>
    <lineage>
        <taxon>Eukaryota</taxon>
        <taxon>Viridiplantae</taxon>
        <taxon>Streptophyta</taxon>
        <taxon>Embryophyta</taxon>
        <taxon>Tracheophyta</taxon>
        <taxon>Spermatophyta</taxon>
        <taxon>Magnoliopsida</taxon>
        <taxon>eudicotyledons</taxon>
        <taxon>Gunneridae</taxon>
        <taxon>Pentapetalae</taxon>
        <taxon>rosids</taxon>
        <taxon>malvids</taxon>
        <taxon>Myrtales</taxon>
        <taxon>Myrtaceae</taxon>
        <taxon>Myrtoideae</taxon>
        <taxon>Myrteae</taxon>
        <taxon>Australasian group</taxon>
        <taxon>Rhodamnia</taxon>
    </lineage>
</organism>
<evidence type="ECO:0000256" key="3">
    <source>
        <dbReference type="ARBA" id="ARBA00023125"/>
    </source>
</evidence>
<dbReference type="RefSeq" id="XP_030540382.2">
    <property type="nucleotide sequence ID" value="XM_030684522.2"/>
</dbReference>
<dbReference type="GO" id="GO:0003700">
    <property type="term" value="F:DNA-binding transcription factor activity"/>
    <property type="evidence" value="ECO:0007669"/>
    <property type="project" value="InterPro"/>
</dbReference>
<comment type="subcellular location">
    <subcellularLocation>
        <location evidence="1">Nucleus</location>
    </subcellularLocation>
</comment>
<feature type="region of interest" description="Disordered" evidence="6">
    <location>
        <begin position="305"/>
        <end position="338"/>
    </location>
</feature>
<dbReference type="Proteomes" id="UP000827889">
    <property type="component" value="Chromosome 8"/>
</dbReference>
<keyword evidence="5" id="KW-0539">Nucleus</keyword>
<proteinExistence type="predicted"/>
<dbReference type="GO" id="GO:0005634">
    <property type="term" value="C:nucleus"/>
    <property type="evidence" value="ECO:0007669"/>
    <property type="project" value="UniProtKB-SubCell"/>
</dbReference>
<name>A0A8B8Q1X8_9MYRT</name>
<feature type="region of interest" description="Disordered" evidence="6">
    <location>
        <begin position="150"/>
        <end position="172"/>
    </location>
</feature>
<evidence type="ECO:0000313" key="9">
    <source>
        <dbReference type="RefSeq" id="XP_030540382.2"/>
    </source>
</evidence>
<dbReference type="SMART" id="SM00774">
    <property type="entry name" value="WRKY"/>
    <property type="match status" value="1"/>
</dbReference>
<evidence type="ECO:0000256" key="5">
    <source>
        <dbReference type="ARBA" id="ARBA00023242"/>
    </source>
</evidence>
<evidence type="ECO:0000256" key="4">
    <source>
        <dbReference type="ARBA" id="ARBA00023163"/>
    </source>
</evidence>
<dbReference type="SUPFAM" id="SSF118290">
    <property type="entry name" value="WRKY DNA-binding domain"/>
    <property type="match status" value="1"/>
</dbReference>
<dbReference type="Pfam" id="PF03106">
    <property type="entry name" value="WRKY"/>
    <property type="match status" value="1"/>
</dbReference>
<feature type="compositionally biased region" description="Gly residues" evidence="6">
    <location>
        <begin position="312"/>
        <end position="322"/>
    </location>
</feature>
<feature type="region of interest" description="Disordered" evidence="6">
    <location>
        <begin position="354"/>
        <end position="379"/>
    </location>
</feature>
<evidence type="ECO:0000256" key="2">
    <source>
        <dbReference type="ARBA" id="ARBA00023015"/>
    </source>
</evidence>
<keyword evidence="2" id="KW-0805">Transcription regulation</keyword>
<protein>
    <submittedName>
        <fullName evidence="9">WRKY transcription factor 55</fullName>
    </submittedName>
</protein>
<dbReference type="InterPro" id="IPR044810">
    <property type="entry name" value="WRKY_plant"/>
</dbReference>
<evidence type="ECO:0000313" key="8">
    <source>
        <dbReference type="Proteomes" id="UP000827889"/>
    </source>
</evidence>